<dbReference type="RefSeq" id="WP_208914111.1">
    <property type="nucleotide sequence ID" value="NZ_LT840184.1"/>
</dbReference>
<keyword evidence="3" id="KW-0804">Transcription</keyword>
<evidence type="ECO:0000259" key="5">
    <source>
        <dbReference type="PROSITE" id="PS50983"/>
    </source>
</evidence>
<gene>
    <name evidence="6" type="ORF">SAMN05661091_3231</name>
</gene>
<dbReference type="PROSITE" id="PS50983">
    <property type="entry name" value="FE_B12_PBP"/>
    <property type="match status" value="1"/>
</dbReference>
<evidence type="ECO:0000256" key="2">
    <source>
        <dbReference type="ARBA" id="ARBA00023125"/>
    </source>
</evidence>
<evidence type="ECO:0000256" key="3">
    <source>
        <dbReference type="ARBA" id="ARBA00023163"/>
    </source>
</evidence>
<reference evidence="6 7" key="1">
    <citation type="submission" date="2017-04" db="EMBL/GenBank/DDBJ databases">
        <authorList>
            <person name="Afonso C.L."/>
            <person name="Miller P.J."/>
            <person name="Scott M.A."/>
            <person name="Spackman E."/>
            <person name="Goraichik I."/>
            <person name="Dimitrov K.M."/>
            <person name="Suarez D.L."/>
            <person name="Swayne D.E."/>
        </authorList>
    </citation>
    <scope>NUCLEOTIDE SEQUENCE [LARGE SCALE GENOMIC DNA]</scope>
    <source>
        <strain evidence="6 7">N3/975</strain>
    </source>
</reference>
<dbReference type="PANTHER" id="PTHR43280:SF34">
    <property type="entry name" value="ARAC-FAMILY TRANSCRIPTIONAL REGULATOR"/>
    <property type="match status" value="1"/>
</dbReference>
<sequence length="521" mass="60046">MNEQIYRLVEAFELALNKESSPYEKQITQSTIIVIASGISKIYCNQDKEETLIYGNIFFTKKDSYIRIEPIMATDVVLYIITFQMYELITSPFDELLYRKSEHNLPSIGLIQSHIPESYMKAAGDLASELEVLSPIQQQLALLELLCPVLTGKELPDTNVVLDEAIAYIHKSYTTSLNRNDLAARIGYHPNYFSRVFREKTGKSFQDYVKDLRIHKAKELLLISSMSISEVARATGFKDSLYFSRVFYEETGERPSMYRTSSKRIVAIGFAETLLAIGIRPVAIDEMSWKKSPYLQRYFSKQEVFDNADLDAIRRSKPDIIVCPAHIRRRQLLEYESISLVLAKPWLEPDPLTQIREFGELFRREQEAENWIIYLYSIADQYKKRLKEKGIAQQSFACYEIAYGKCHVLDLLSRGTFVAYQMLGLQPPEQIRKDVINQNKPLVINMKELPDYTADTMLITIYEEMGNTVNQNILHSDSWKAAEQSSQHRMLYPPYDQIRPNSGISLETQLHTIAGLLLADL</sequence>
<dbReference type="PANTHER" id="PTHR43280">
    <property type="entry name" value="ARAC-FAMILY TRANSCRIPTIONAL REGULATOR"/>
    <property type="match status" value="1"/>
</dbReference>
<dbReference type="GO" id="GO:0043565">
    <property type="term" value="F:sequence-specific DNA binding"/>
    <property type="evidence" value="ECO:0007669"/>
    <property type="project" value="InterPro"/>
</dbReference>
<evidence type="ECO:0000256" key="1">
    <source>
        <dbReference type="ARBA" id="ARBA00023015"/>
    </source>
</evidence>
<dbReference type="InterPro" id="IPR002491">
    <property type="entry name" value="ABC_transptr_periplasmic_BD"/>
</dbReference>
<dbReference type="AlphaFoldDB" id="A0A1X7HFX9"/>
<accession>A0A1X7HFX9</accession>
<dbReference type="InterPro" id="IPR018060">
    <property type="entry name" value="HTH_AraC"/>
</dbReference>
<dbReference type="EMBL" id="LT840184">
    <property type="protein sequence ID" value="SMF85970.1"/>
    <property type="molecule type" value="Genomic_DNA"/>
</dbReference>
<evidence type="ECO:0000313" key="6">
    <source>
        <dbReference type="EMBL" id="SMF85970.1"/>
    </source>
</evidence>
<feature type="domain" description="Fe/B12 periplasmic-binding" evidence="5">
    <location>
        <begin position="262"/>
        <end position="521"/>
    </location>
</feature>
<keyword evidence="2 6" id="KW-0238">DNA-binding</keyword>
<dbReference type="GO" id="GO:0003700">
    <property type="term" value="F:DNA-binding transcription factor activity"/>
    <property type="evidence" value="ECO:0007669"/>
    <property type="project" value="InterPro"/>
</dbReference>
<dbReference type="SUPFAM" id="SSF53807">
    <property type="entry name" value="Helical backbone' metal receptor"/>
    <property type="match status" value="1"/>
</dbReference>
<dbReference type="Gene3D" id="3.40.50.1980">
    <property type="entry name" value="Nitrogenase molybdenum iron protein domain"/>
    <property type="match status" value="2"/>
</dbReference>
<evidence type="ECO:0000313" key="7">
    <source>
        <dbReference type="Proteomes" id="UP000192940"/>
    </source>
</evidence>
<proteinExistence type="predicted"/>
<dbReference type="STRING" id="1313296.SAMN05661091_3231"/>
<keyword evidence="7" id="KW-1185">Reference proteome</keyword>
<dbReference type="SMART" id="SM00342">
    <property type="entry name" value="HTH_ARAC"/>
    <property type="match status" value="1"/>
</dbReference>
<dbReference type="Proteomes" id="UP000192940">
    <property type="component" value="Chromosome I"/>
</dbReference>
<dbReference type="PROSITE" id="PS01124">
    <property type="entry name" value="HTH_ARAC_FAMILY_2"/>
    <property type="match status" value="1"/>
</dbReference>
<organism evidence="6 7">
    <name type="scientific">Paenibacillus uliginis N3/975</name>
    <dbReference type="NCBI Taxonomy" id="1313296"/>
    <lineage>
        <taxon>Bacteria</taxon>
        <taxon>Bacillati</taxon>
        <taxon>Bacillota</taxon>
        <taxon>Bacilli</taxon>
        <taxon>Bacillales</taxon>
        <taxon>Paenibacillaceae</taxon>
        <taxon>Paenibacillus</taxon>
    </lineage>
</organism>
<dbReference type="Gene3D" id="1.10.10.60">
    <property type="entry name" value="Homeodomain-like"/>
    <property type="match status" value="2"/>
</dbReference>
<name>A0A1X7HFX9_9BACL</name>
<keyword evidence="1" id="KW-0805">Transcription regulation</keyword>
<dbReference type="SUPFAM" id="SSF46689">
    <property type="entry name" value="Homeodomain-like"/>
    <property type="match status" value="2"/>
</dbReference>
<dbReference type="InterPro" id="IPR009057">
    <property type="entry name" value="Homeodomain-like_sf"/>
</dbReference>
<evidence type="ECO:0000259" key="4">
    <source>
        <dbReference type="PROSITE" id="PS01124"/>
    </source>
</evidence>
<protein>
    <submittedName>
        <fullName evidence="6">AraC-type DNA-binding protein</fullName>
    </submittedName>
</protein>
<feature type="domain" description="HTH araC/xylS-type" evidence="4">
    <location>
        <begin position="163"/>
        <end position="261"/>
    </location>
</feature>
<dbReference type="Pfam" id="PF12833">
    <property type="entry name" value="HTH_18"/>
    <property type="match status" value="1"/>
</dbReference>